<dbReference type="VEuPathDB" id="ToxoDB:TGDOM2_237070"/>
<organism evidence="2 3">
    <name type="scientific">Toxoplasma gondii GAB2-2007-GAL-DOM2</name>
    <dbReference type="NCBI Taxonomy" id="1130820"/>
    <lineage>
        <taxon>Eukaryota</taxon>
        <taxon>Sar</taxon>
        <taxon>Alveolata</taxon>
        <taxon>Apicomplexa</taxon>
        <taxon>Conoidasida</taxon>
        <taxon>Coccidia</taxon>
        <taxon>Eucoccidiorida</taxon>
        <taxon>Eimeriorina</taxon>
        <taxon>Sarcocystidae</taxon>
        <taxon>Toxoplasma</taxon>
    </lineage>
</organism>
<dbReference type="OrthoDB" id="332268at2759"/>
<evidence type="ECO:0000256" key="1">
    <source>
        <dbReference type="SAM" id="SignalP"/>
    </source>
</evidence>
<evidence type="ECO:0000313" key="3">
    <source>
        <dbReference type="Proteomes" id="UP000028837"/>
    </source>
</evidence>
<keyword evidence="1" id="KW-0732">Signal</keyword>
<proteinExistence type="predicted"/>
<dbReference type="EMBL" id="AHZU02001490">
    <property type="protein sequence ID" value="KFG31785.1"/>
    <property type="molecule type" value="Genomic_DNA"/>
</dbReference>
<feature type="signal peptide" evidence="1">
    <location>
        <begin position="1"/>
        <end position="20"/>
    </location>
</feature>
<reference evidence="2 3" key="1">
    <citation type="submission" date="2014-02" db="EMBL/GenBank/DDBJ databases">
        <authorList>
            <person name="Sibley D."/>
            <person name="Venepally P."/>
            <person name="Karamycheva S."/>
            <person name="Hadjithomas M."/>
            <person name="Khan A."/>
            <person name="Brunk B."/>
            <person name="Roos D."/>
            <person name="Caler E."/>
            <person name="Lorenzi H."/>
        </authorList>
    </citation>
    <scope>NUCLEOTIDE SEQUENCE [LARGE SCALE GENOMIC DNA]</scope>
    <source>
        <strain evidence="2 3">GAB2-2007-GAL-DOM2</strain>
    </source>
</reference>
<comment type="caution">
    <text evidence="2">The sequence shown here is derived from an EMBL/GenBank/DDBJ whole genome shotgun (WGS) entry which is preliminary data.</text>
</comment>
<protein>
    <submittedName>
        <fullName evidence="2">Uncharacterized protein</fullName>
    </submittedName>
</protein>
<dbReference type="Proteomes" id="UP000028837">
    <property type="component" value="Unassembled WGS sequence"/>
</dbReference>
<sequence>MKLLSVLVVSAGSLLPIAAGTSVSEEGEIVYSAPIRHVQEMSYDSEETDVHSYVQEDGEYGVDASLRILEEVPMDESFEGAEQRSLGKKKQEPVVIEMPAKKAAPVKKPVVETKYMAPVVESKYVAPSKKGRLLAALSGRRQTENETVSSQSVESVVDATMTHSEESVMTQSEEESVMPTSTEDSMNAQSVEMLEESAEVQGVQAAETETEEERELKKKATAYVVPVAPVVQKAPTCTSGKSCSSYHSGCTGNACSRYMQESAE</sequence>
<gene>
    <name evidence="2" type="ORF">TGDOM2_237070</name>
</gene>
<dbReference type="AlphaFoldDB" id="A0A086JI17"/>
<evidence type="ECO:0000313" key="2">
    <source>
        <dbReference type="EMBL" id="KFG31785.1"/>
    </source>
</evidence>
<name>A0A086JI17_TOXGO</name>
<feature type="chain" id="PRO_5001808217" evidence="1">
    <location>
        <begin position="21"/>
        <end position="264"/>
    </location>
</feature>
<accession>A0A086JI17</accession>